<proteinExistence type="predicted"/>
<evidence type="ECO:0000313" key="2">
    <source>
        <dbReference type="Proteomes" id="UP000274822"/>
    </source>
</evidence>
<keyword evidence="2" id="KW-1185">Reference proteome</keyword>
<dbReference type="InterPro" id="IPR021109">
    <property type="entry name" value="Peptidase_aspartic_dom_sf"/>
</dbReference>
<dbReference type="AlphaFoldDB" id="A0A433QS89"/>
<gene>
    <name evidence="1" type="ORF">BC938DRAFT_474783</name>
</gene>
<reference evidence="1 2" key="1">
    <citation type="journal article" date="2018" name="New Phytol.">
        <title>Phylogenomics of Endogonaceae and evolution of mycorrhizas within Mucoromycota.</title>
        <authorList>
            <person name="Chang Y."/>
            <person name="Desiro A."/>
            <person name="Na H."/>
            <person name="Sandor L."/>
            <person name="Lipzen A."/>
            <person name="Clum A."/>
            <person name="Barry K."/>
            <person name="Grigoriev I.V."/>
            <person name="Martin F.M."/>
            <person name="Stajich J.E."/>
            <person name="Smith M.E."/>
            <person name="Bonito G."/>
            <person name="Spatafora J.W."/>
        </authorList>
    </citation>
    <scope>NUCLEOTIDE SEQUENCE [LARGE SCALE GENOMIC DNA]</scope>
    <source>
        <strain evidence="1 2">AD002</strain>
    </source>
</reference>
<dbReference type="Proteomes" id="UP000274822">
    <property type="component" value="Unassembled WGS sequence"/>
</dbReference>
<dbReference type="EMBL" id="RBNJ01001895">
    <property type="protein sequence ID" value="RUS32640.1"/>
    <property type="molecule type" value="Genomic_DNA"/>
</dbReference>
<accession>A0A433QS89</accession>
<evidence type="ECO:0008006" key="3">
    <source>
        <dbReference type="Google" id="ProtNLM"/>
    </source>
</evidence>
<protein>
    <recommendedName>
        <fullName evidence="3">Zn(2)-C6 fungal-type domain-containing protein</fullName>
    </recommendedName>
</protein>
<organism evidence="1 2">
    <name type="scientific">Jimgerdemannia flammicorona</name>
    <dbReference type="NCBI Taxonomy" id="994334"/>
    <lineage>
        <taxon>Eukaryota</taxon>
        <taxon>Fungi</taxon>
        <taxon>Fungi incertae sedis</taxon>
        <taxon>Mucoromycota</taxon>
        <taxon>Mucoromycotina</taxon>
        <taxon>Endogonomycetes</taxon>
        <taxon>Endogonales</taxon>
        <taxon>Endogonaceae</taxon>
        <taxon>Jimgerdemannia</taxon>
    </lineage>
</organism>
<sequence>MSSEQRQYSIRSSFSVKYDTEGCSIPTNPDYIGCSICALKSHFRKYCPLNPSRVDPEQYPVAIEVPNNSLVVPTNSLVEGRGIYIIYQFRGDDSNAVKHGHAQIDTGADTDFMSYTTCCRLRLQDRLTNHDGLGCSLQRAGRYHGRLENVRLFLGTPGAEEEVVVISPMVHDHPDIDILIGCPTCENEGWILAPRDNTINGPNNLYITTYPSVNIVNQQMEKFSDAVGTQDEHLTDEQQGADLYPENIPSPMPTSMHVASPDMNYFSMPLQQVSLLVTPFPALHDHMPAMAESISENPMEDFNVSMPLRPATAPGTNSTIDTTTHGNAPNGGTLSPLYGFFDGHDVEMQHVQDTQAAICVPDPQSIPPMPSMATPLTSLTWFPLQQSRELSTVSPYNSMSILQPPILPPAQFVWDFAAATGELNPPSEIVEVHRHLPSDMDASSPTVPVTIQQYGYDHSVSSMFHEWNMNPPNNNELIFVLESGLPSVAQPRRPRRNQSTTSPIPPPCDRCIQSGQVCDLRSPCTKCQRMDLECVRSRMASVMRTLKLLFISQFKCLLDECLLGVARSREFDSLQQYFVPGFTDDVEMQGKLRAIFW</sequence>
<name>A0A433QS89_9FUNG</name>
<comment type="caution">
    <text evidence="1">The sequence shown here is derived from an EMBL/GenBank/DDBJ whole genome shotgun (WGS) entry which is preliminary data.</text>
</comment>
<evidence type="ECO:0000313" key="1">
    <source>
        <dbReference type="EMBL" id="RUS32640.1"/>
    </source>
</evidence>
<dbReference type="Gene3D" id="2.40.70.10">
    <property type="entry name" value="Acid Proteases"/>
    <property type="match status" value="1"/>
</dbReference>